<dbReference type="AlphaFoldDB" id="A0AAD5UW14"/>
<evidence type="ECO:0008006" key="3">
    <source>
        <dbReference type="Google" id="ProtNLM"/>
    </source>
</evidence>
<comment type="caution">
    <text evidence="1">The sequence shown here is derived from an EMBL/GenBank/DDBJ whole genome shotgun (WGS) entry which is preliminary data.</text>
</comment>
<dbReference type="Gene3D" id="3.80.10.10">
    <property type="entry name" value="Ribonuclease Inhibitor"/>
    <property type="match status" value="1"/>
</dbReference>
<evidence type="ECO:0000313" key="1">
    <source>
        <dbReference type="EMBL" id="KAJ3479358.1"/>
    </source>
</evidence>
<name>A0AAD5UW14_9APHY</name>
<protein>
    <recommendedName>
        <fullName evidence="3">F-box domain-containing protein</fullName>
    </recommendedName>
</protein>
<sequence length="454" mass="53230">MSRLPNVLRQRLPLETQEEVIEYVGLDISTGQWGTQLCERLETLLSCALVCRGWVTKSRIHIFREVRLDTNRKADSFMATITASPRLGDHVRRVVFDLRHEYNHWIYRAHQILPSLLPNIHHLEYHRLPILHPTFFGLSSRFGIITSLELHGLSVKDWTFRDIVRLINGFNNLKILKMQCDWTSPSPFYCHSARQERHPMSLHLDCSDMKDIQVEEMIRWLTKRQQSHPLDEFSLRCARRSTLIPTLGDLFKQCSKTLKTLDFSFDNNIWDEDNPDTNIIWDEDDPDKKPTWFPAILECEELSKFGMELSFPADSQWFLYLLAKHLPESLQAISLRFPNMPSLSEAFNVGSGEAHTFWRDVDSILSGSKFSKLASVEIRWRELLSEDFRGDRTKTDHWDLFRRFLPKLFGRGVLWCGHYDRRKVYHLTEKSLARLTAGDQVDWTQSSRSALFAH</sequence>
<organism evidence="1 2">
    <name type="scientific">Meripilus lineatus</name>
    <dbReference type="NCBI Taxonomy" id="2056292"/>
    <lineage>
        <taxon>Eukaryota</taxon>
        <taxon>Fungi</taxon>
        <taxon>Dikarya</taxon>
        <taxon>Basidiomycota</taxon>
        <taxon>Agaricomycotina</taxon>
        <taxon>Agaricomycetes</taxon>
        <taxon>Polyporales</taxon>
        <taxon>Meripilaceae</taxon>
        <taxon>Meripilus</taxon>
    </lineage>
</organism>
<reference evidence="1" key="1">
    <citation type="submission" date="2022-07" db="EMBL/GenBank/DDBJ databases">
        <title>Genome Sequence of Physisporinus lineatus.</title>
        <authorList>
            <person name="Buettner E."/>
        </authorList>
    </citation>
    <scope>NUCLEOTIDE SEQUENCE</scope>
    <source>
        <strain evidence="1">VT162</strain>
    </source>
</reference>
<dbReference type="EMBL" id="JANAWD010000444">
    <property type="protein sequence ID" value="KAJ3479358.1"/>
    <property type="molecule type" value="Genomic_DNA"/>
</dbReference>
<dbReference type="Proteomes" id="UP001212997">
    <property type="component" value="Unassembled WGS sequence"/>
</dbReference>
<accession>A0AAD5UW14</accession>
<keyword evidence="2" id="KW-1185">Reference proteome</keyword>
<proteinExistence type="predicted"/>
<dbReference type="InterPro" id="IPR032675">
    <property type="entry name" value="LRR_dom_sf"/>
</dbReference>
<gene>
    <name evidence="1" type="ORF">NLI96_g9117</name>
</gene>
<evidence type="ECO:0000313" key="2">
    <source>
        <dbReference type="Proteomes" id="UP001212997"/>
    </source>
</evidence>